<dbReference type="InterPro" id="IPR035996">
    <property type="entry name" value="4pyrrol_Methylase_sf"/>
</dbReference>
<keyword evidence="2" id="KW-0489">Methyltransferase</keyword>
<gene>
    <name evidence="7" type="ORF">OSTQU699_LOCUS9659</name>
</gene>
<evidence type="ECO:0000256" key="3">
    <source>
        <dbReference type="ARBA" id="ARBA00022679"/>
    </source>
</evidence>
<proteinExistence type="predicted"/>
<dbReference type="GO" id="GO:0019354">
    <property type="term" value="P:siroheme biosynthetic process"/>
    <property type="evidence" value="ECO:0007669"/>
    <property type="project" value="InterPro"/>
</dbReference>
<dbReference type="OrthoDB" id="508204at2759"/>
<name>A0A8S1JDP8_9CHLO</name>
<evidence type="ECO:0000313" key="8">
    <source>
        <dbReference type="Proteomes" id="UP000708148"/>
    </source>
</evidence>
<dbReference type="Gene3D" id="3.40.1010.10">
    <property type="entry name" value="Cobalt-precorrin-4 Transmethylase, Domain 1"/>
    <property type="match status" value="1"/>
</dbReference>
<evidence type="ECO:0000256" key="1">
    <source>
        <dbReference type="ARBA" id="ARBA00012162"/>
    </source>
</evidence>
<dbReference type="CDD" id="cd11642">
    <property type="entry name" value="SUMT"/>
    <property type="match status" value="1"/>
</dbReference>
<dbReference type="NCBIfam" id="NF004790">
    <property type="entry name" value="PRK06136.1"/>
    <property type="match status" value="1"/>
</dbReference>
<dbReference type="Proteomes" id="UP000708148">
    <property type="component" value="Unassembled WGS sequence"/>
</dbReference>
<dbReference type="PROSITE" id="PS00839">
    <property type="entry name" value="SUMT_1"/>
    <property type="match status" value="1"/>
</dbReference>
<dbReference type="EMBL" id="CAJHUC010002743">
    <property type="protein sequence ID" value="CAD7704304.1"/>
    <property type="molecule type" value="Genomic_DNA"/>
</dbReference>
<keyword evidence="3" id="KW-0808">Transferase</keyword>
<evidence type="ECO:0000259" key="6">
    <source>
        <dbReference type="Pfam" id="PF00590"/>
    </source>
</evidence>
<dbReference type="InterPro" id="IPR050161">
    <property type="entry name" value="Siro_Cobalamin_biosynth"/>
</dbReference>
<dbReference type="InterPro" id="IPR014776">
    <property type="entry name" value="4pyrrole_Mease_sub2"/>
</dbReference>
<dbReference type="InterPro" id="IPR003043">
    <property type="entry name" value="Uropor_MeTrfase_CS"/>
</dbReference>
<keyword evidence="8" id="KW-1185">Reference proteome</keyword>
<dbReference type="Pfam" id="PF00590">
    <property type="entry name" value="TP_methylase"/>
    <property type="match status" value="1"/>
</dbReference>
<dbReference type="NCBIfam" id="TIGR01469">
    <property type="entry name" value="cobA_cysG_Cterm"/>
    <property type="match status" value="1"/>
</dbReference>
<dbReference type="GO" id="GO:0032259">
    <property type="term" value="P:methylation"/>
    <property type="evidence" value="ECO:0007669"/>
    <property type="project" value="UniProtKB-KW"/>
</dbReference>
<dbReference type="InterPro" id="IPR000878">
    <property type="entry name" value="4pyrrol_Mease"/>
</dbReference>
<evidence type="ECO:0000256" key="5">
    <source>
        <dbReference type="ARBA" id="ARBA00023244"/>
    </source>
</evidence>
<evidence type="ECO:0000256" key="2">
    <source>
        <dbReference type="ARBA" id="ARBA00022603"/>
    </source>
</evidence>
<reference evidence="7" key="1">
    <citation type="submission" date="2020-12" db="EMBL/GenBank/DDBJ databases">
        <authorList>
            <person name="Iha C."/>
        </authorList>
    </citation>
    <scope>NUCLEOTIDE SEQUENCE</scope>
</reference>
<dbReference type="PANTHER" id="PTHR45790">
    <property type="entry name" value="SIROHEME SYNTHASE-RELATED"/>
    <property type="match status" value="1"/>
</dbReference>
<dbReference type="InterPro" id="IPR006366">
    <property type="entry name" value="CobA/CysG_C"/>
</dbReference>
<organism evidence="7 8">
    <name type="scientific">Ostreobium quekettii</name>
    <dbReference type="NCBI Taxonomy" id="121088"/>
    <lineage>
        <taxon>Eukaryota</taxon>
        <taxon>Viridiplantae</taxon>
        <taxon>Chlorophyta</taxon>
        <taxon>core chlorophytes</taxon>
        <taxon>Ulvophyceae</taxon>
        <taxon>TCBD clade</taxon>
        <taxon>Bryopsidales</taxon>
        <taxon>Ostreobineae</taxon>
        <taxon>Ostreobiaceae</taxon>
        <taxon>Ostreobium</taxon>
    </lineage>
</organism>
<protein>
    <recommendedName>
        <fullName evidence="1">uroporphyrinogen-III C-methyltransferase</fullName>
        <ecNumber evidence="1">2.1.1.107</ecNumber>
    </recommendedName>
</protein>
<dbReference type="PANTHER" id="PTHR45790:SF3">
    <property type="entry name" value="S-ADENOSYL-L-METHIONINE-DEPENDENT UROPORPHYRINOGEN III METHYLTRANSFERASE, CHLOROPLASTIC"/>
    <property type="match status" value="1"/>
</dbReference>
<dbReference type="GO" id="GO:0004851">
    <property type="term" value="F:uroporphyrin-III C-methyltransferase activity"/>
    <property type="evidence" value="ECO:0007669"/>
    <property type="project" value="UniProtKB-EC"/>
</dbReference>
<evidence type="ECO:0000313" key="7">
    <source>
        <dbReference type="EMBL" id="CAD7704304.1"/>
    </source>
</evidence>
<feature type="domain" description="Tetrapyrrole methylase" evidence="6">
    <location>
        <begin position="89"/>
        <end position="284"/>
    </location>
</feature>
<dbReference type="AlphaFoldDB" id="A0A8S1JDP8"/>
<keyword evidence="4" id="KW-0949">S-adenosyl-L-methionine</keyword>
<dbReference type="SUPFAM" id="SSF53790">
    <property type="entry name" value="Tetrapyrrole methylase"/>
    <property type="match status" value="1"/>
</dbReference>
<dbReference type="EC" id="2.1.1.107" evidence="1"/>
<keyword evidence="5" id="KW-0627">Porphyrin biosynthesis</keyword>
<sequence>MLRQSCEPQMQTFVESGQLIRAFLPVGASRLGPLRARGPCRSGAPCRAKPEGALGGNTGGVADSAPDIEGMLRLLSGRADRREGARAGRVYLVGTGPGDPGLLTMRAVELMRLADVVLYDRLVSNDILQLVNPGARMVYVGKQRGFHTRTQDQIQELLEQFADSGSTVLRLKGGDPYVFGRGGEEVDFLREKGITVHCVPGITAASGIAAELGIPLTHRGVATSVRFLTGHSREGGQEELDETIAKSVDPKATLVVYMGLQTMPCLAAKLVEGGLDARTPSVAVRFSLEIVSSEDVCLLVFCRCCCSL</sequence>
<dbReference type="Gene3D" id="3.30.950.10">
    <property type="entry name" value="Methyltransferase, Cobalt-precorrin-4 Transmethylase, Domain 2"/>
    <property type="match status" value="1"/>
</dbReference>
<dbReference type="InterPro" id="IPR014777">
    <property type="entry name" value="4pyrrole_Mease_sub1"/>
</dbReference>
<accession>A0A8S1JDP8</accession>
<evidence type="ECO:0000256" key="4">
    <source>
        <dbReference type="ARBA" id="ARBA00022691"/>
    </source>
</evidence>
<dbReference type="FunFam" id="3.40.1010.10:FF:000001">
    <property type="entry name" value="Siroheme synthase"/>
    <property type="match status" value="1"/>
</dbReference>
<comment type="caution">
    <text evidence="7">The sequence shown here is derived from an EMBL/GenBank/DDBJ whole genome shotgun (WGS) entry which is preliminary data.</text>
</comment>